<dbReference type="GO" id="GO:0006355">
    <property type="term" value="P:regulation of DNA-templated transcription"/>
    <property type="evidence" value="ECO:0007669"/>
    <property type="project" value="InterPro"/>
</dbReference>
<dbReference type="Pfam" id="PF00320">
    <property type="entry name" value="GATA"/>
    <property type="match status" value="1"/>
</dbReference>
<evidence type="ECO:0000256" key="2">
    <source>
        <dbReference type="ARBA" id="ARBA00022771"/>
    </source>
</evidence>
<dbReference type="CDD" id="cd00202">
    <property type="entry name" value="ZnF_GATA"/>
    <property type="match status" value="1"/>
</dbReference>
<comment type="caution">
    <text evidence="7">The sequence shown here is derived from an EMBL/GenBank/DDBJ whole genome shotgun (WGS) entry which is preliminary data.</text>
</comment>
<feature type="compositionally biased region" description="Polar residues" evidence="5">
    <location>
        <begin position="353"/>
        <end position="364"/>
    </location>
</feature>
<dbReference type="AlphaFoldDB" id="A0A9N8VCZ3"/>
<name>A0A9N8VCZ3_9GLOM</name>
<protein>
    <submittedName>
        <fullName evidence="7">3359_t:CDS:1</fullName>
    </submittedName>
</protein>
<feature type="region of interest" description="Disordered" evidence="5">
    <location>
        <begin position="490"/>
        <end position="521"/>
    </location>
</feature>
<dbReference type="OrthoDB" id="2162994at2759"/>
<evidence type="ECO:0000256" key="3">
    <source>
        <dbReference type="ARBA" id="ARBA00022833"/>
    </source>
</evidence>
<sequence length="624" mass="70988">MSSPLCFWSLLSQRDLTFVYISPFLSTQLGPQQLSILGTSFFDYIHPLEKEVARRDFFDFVNKKTVYGSVTSIPAIQYKLLRHQQQKQYSSIVKTESSLISPSLPSTFLSTGKYAFVHNNPDHLQDDATWNVSSTATSQPIKNNTEKEYVIMNVGMNVVSKDLVLACFHSDEVVNDNVNFNAAEIRSSSSPHISNTCGESNFTPEELNKITKLLQQYHARMEFINAHSPPSTPSIPHSLYYPSIDRVFQIFDTQTKRLMFTWPDPNASSVNRQHYYTFPDYNKHDFSRLIHNFDFTSNPLHDTGSPTCIRLYDKKHVTKLSSGESRIIESVMIPHGKITFACFQLMPATLSSSTNNNAPLSNENVKPRPHSAPCSPATVPSNCSNVGNKRLRESLSPPTRYDKYFNVPDFTLDPDNRYPKRRATGHDLPLFNKCSQSPVLEPNHLLRPISPLDPQFPVKVQQVQIPSLENNSSSANNVNNRVQSNSLRLQIQSQQPSPTATSPTTPIRTFTNPVRGRNNQLVNVNGTVKICESCQTNSSPEWRRGPTGHKTLCNACGLRYSRTIARENRKRQEREQREREERARENREREDSDRGNGALMNHSFTQFNPPTYPVHQFQQQSNCR</sequence>
<feature type="compositionally biased region" description="Polar residues" evidence="5">
    <location>
        <begin position="508"/>
        <end position="521"/>
    </location>
</feature>
<dbReference type="InterPro" id="IPR035965">
    <property type="entry name" value="PAS-like_dom_sf"/>
</dbReference>
<feature type="domain" description="GATA-type" evidence="6">
    <location>
        <begin position="531"/>
        <end position="560"/>
    </location>
</feature>
<dbReference type="SUPFAM" id="SSF57716">
    <property type="entry name" value="Glucocorticoid receptor-like (DNA-binding domain)"/>
    <property type="match status" value="1"/>
</dbReference>
<dbReference type="PROSITE" id="PS50114">
    <property type="entry name" value="GATA_ZN_FINGER_2"/>
    <property type="match status" value="1"/>
</dbReference>
<evidence type="ECO:0000256" key="4">
    <source>
        <dbReference type="PROSITE-ProRule" id="PRU00094"/>
    </source>
</evidence>
<dbReference type="SMART" id="SM00401">
    <property type="entry name" value="ZnF_GATA"/>
    <property type="match status" value="1"/>
</dbReference>
<dbReference type="InterPro" id="IPR013088">
    <property type="entry name" value="Znf_NHR/GATA"/>
</dbReference>
<keyword evidence="8" id="KW-1185">Reference proteome</keyword>
<dbReference type="Proteomes" id="UP000789508">
    <property type="component" value="Unassembled WGS sequence"/>
</dbReference>
<keyword evidence="1" id="KW-0479">Metal-binding</keyword>
<feature type="compositionally biased region" description="Basic and acidic residues" evidence="5">
    <location>
        <begin position="567"/>
        <end position="594"/>
    </location>
</feature>
<organism evidence="7 8">
    <name type="scientific">Ambispora leptoticha</name>
    <dbReference type="NCBI Taxonomy" id="144679"/>
    <lineage>
        <taxon>Eukaryota</taxon>
        <taxon>Fungi</taxon>
        <taxon>Fungi incertae sedis</taxon>
        <taxon>Mucoromycota</taxon>
        <taxon>Glomeromycotina</taxon>
        <taxon>Glomeromycetes</taxon>
        <taxon>Archaeosporales</taxon>
        <taxon>Ambisporaceae</taxon>
        <taxon>Ambispora</taxon>
    </lineage>
</organism>
<dbReference type="InterPro" id="IPR000679">
    <property type="entry name" value="Znf_GATA"/>
</dbReference>
<feature type="region of interest" description="Disordered" evidence="5">
    <location>
        <begin position="353"/>
        <end position="379"/>
    </location>
</feature>
<keyword evidence="2 4" id="KW-0863">Zinc-finger</keyword>
<dbReference type="PROSITE" id="PS00344">
    <property type="entry name" value="GATA_ZN_FINGER_1"/>
    <property type="match status" value="1"/>
</dbReference>
<reference evidence="7" key="1">
    <citation type="submission" date="2021-06" db="EMBL/GenBank/DDBJ databases">
        <authorList>
            <person name="Kallberg Y."/>
            <person name="Tangrot J."/>
            <person name="Rosling A."/>
        </authorList>
    </citation>
    <scope>NUCLEOTIDE SEQUENCE</scope>
    <source>
        <strain evidence="7">FL130A</strain>
    </source>
</reference>
<evidence type="ECO:0000313" key="8">
    <source>
        <dbReference type="Proteomes" id="UP000789508"/>
    </source>
</evidence>
<proteinExistence type="predicted"/>
<evidence type="ECO:0000256" key="1">
    <source>
        <dbReference type="ARBA" id="ARBA00022723"/>
    </source>
</evidence>
<dbReference type="PANTHER" id="PTHR45658">
    <property type="entry name" value="GATA TRANSCRIPTION FACTOR"/>
    <property type="match status" value="1"/>
</dbReference>
<dbReference type="EMBL" id="CAJVPS010000057">
    <property type="protein sequence ID" value="CAG8446401.1"/>
    <property type="molecule type" value="Genomic_DNA"/>
</dbReference>
<accession>A0A9N8VCZ3</accession>
<dbReference type="InterPro" id="IPR051140">
    <property type="entry name" value="GATA_TF"/>
</dbReference>
<feature type="compositionally biased region" description="Low complexity" evidence="5">
    <location>
        <begin position="490"/>
        <end position="507"/>
    </location>
</feature>
<gene>
    <name evidence="7" type="ORF">ALEPTO_LOCUS713</name>
</gene>
<keyword evidence="3" id="KW-0862">Zinc</keyword>
<evidence type="ECO:0000313" key="7">
    <source>
        <dbReference type="EMBL" id="CAG8446401.1"/>
    </source>
</evidence>
<dbReference type="SUPFAM" id="SSF55785">
    <property type="entry name" value="PYP-like sensor domain (PAS domain)"/>
    <property type="match status" value="1"/>
</dbReference>
<evidence type="ECO:0000259" key="6">
    <source>
        <dbReference type="PROSITE" id="PS50114"/>
    </source>
</evidence>
<evidence type="ECO:0000256" key="5">
    <source>
        <dbReference type="SAM" id="MobiDB-lite"/>
    </source>
</evidence>
<feature type="region of interest" description="Disordered" evidence="5">
    <location>
        <begin position="567"/>
        <end position="624"/>
    </location>
</feature>
<dbReference type="Gene3D" id="3.30.450.20">
    <property type="entry name" value="PAS domain"/>
    <property type="match status" value="1"/>
</dbReference>
<dbReference type="GO" id="GO:0008270">
    <property type="term" value="F:zinc ion binding"/>
    <property type="evidence" value="ECO:0007669"/>
    <property type="project" value="UniProtKB-KW"/>
</dbReference>
<dbReference type="GO" id="GO:0043565">
    <property type="term" value="F:sequence-specific DNA binding"/>
    <property type="evidence" value="ECO:0007669"/>
    <property type="project" value="InterPro"/>
</dbReference>
<dbReference type="Gene3D" id="3.30.50.10">
    <property type="entry name" value="Erythroid Transcription Factor GATA-1, subunit A"/>
    <property type="match status" value="1"/>
</dbReference>